<dbReference type="Gene3D" id="3.40.50.720">
    <property type="entry name" value="NAD(P)-binding Rossmann-like Domain"/>
    <property type="match status" value="1"/>
</dbReference>
<evidence type="ECO:0000313" key="1">
    <source>
        <dbReference type="EMBL" id="MDI6098702.1"/>
    </source>
</evidence>
<name>A0ABT6WG56_9ACTN</name>
<proteinExistence type="predicted"/>
<sequence length="105" mass="11313">MPYADARMPMIHESDLAEAITHVVLDDRFDGRRVDVAGQPISAAERVQALRDATGLPIALEELSAEEAPAVLGPTGMSDHDIECLTTGQLYNEAKAFGSVEEFVT</sequence>
<dbReference type="Proteomes" id="UP001241758">
    <property type="component" value="Unassembled WGS sequence"/>
</dbReference>
<keyword evidence="2" id="KW-1185">Reference proteome</keyword>
<reference evidence="1 2" key="1">
    <citation type="submission" date="2023-05" db="EMBL/GenBank/DDBJ databases">
        <title>Actinoplanes sp. NEAU-A12 genome sequencing.</title>
        <authorList>
            <person name="Wang Z.-S."/>
        </authorList>
    </citation>
    <scope>NUCLEOTIDE SEQUENCE [LARGE SCALE GENOMIC DNA]</scope>
    <source>
        <strain evidence="1 2">NEAU-A12</strain>
    </source>
</reference>
<dbReference type="RefSeq" id="WP_282758522.1">
    <property type="nucleotide sequence ID" value="NZ_JASCTH010000005.1"/>
</dbReference>
<dbReference type="InterPro" id="IPR036291">
    <property type="entry name" value="NAD(P)-bd_dom_sf"/>
</dbReference>
<dbReference type="EMBL" id="JASCTH010000005">
    <property type="protein sequence ID" value="MDI6098702.1"/>
    <property type="molecule type" value="Genomic_DNA"/>
</dbReference>
<gene>
    <name evidence="1" type="ORF">QLQ12_08825</name>
</gene>
<evidence type="ECO:0000313" key="2">
    <source>
        <dbReference type="Proteomes" id="UP001241758"/>
    </source>
</evidence>
<protein>
    <submittedName>
        <fullName evidence="1">Uncharacterized protein</fullName>
    </submittedName>
</protein>
<organism evidence="1 2">
    <name type="scientific">Actinoplanes sandaracinus</name>
    <dbReference type="NCBI Taxonomy" id="3045177"/>
    <lineage>
        <taxon>Bacteria</taxon>
        <taxon>Bacillati</taxon>
        <taxon>Actinomycetota</taxon>
        <taxon>Actinomycetes</taxon>
        <taxon>Micromonosporales</taxon>
        <taxon>Micromonosporaceae</taxon>
        <taxon>Actinoplanes</taxon>
    </lineage>
</organism>
<dbReference type="SUPFAM" id="SSF51735">
    <property type="entry name" value="NAD(P)-binding Rossmann-fold domains"/>
    <property type="match status" value="1"/>
</dbReference>
<dbReference type="Gene3D" id="3.90.25.10">
    <property type="entry name" value="UDP-galactose 4-epimerase, domain 1"/>
    <property type="match status" value="1"/>
</dbReference>
<accession>A0ABT6WG56</accession>
<comment type="caution">
    <text evidence="1">The sequence shown here is derived from an EMBL/GenBank/DDBJ whole genome shotgun (WGS) entry which is preliminary data.</text>
</comment>